<dbReference type="InterPro" id="IPR009003">
    <property type="entry name" value="Peptidase_S1_PA"/>
</dbReference>
<name>A0A9R1U362_9HYME</name>
<proteinExistence type="predicted"/>
<keyword evidence="1" id="KW-0732">Signal</keyword>
<feature type="chain" id="PRO_5040235870" evidence="1">
    <location>
        <begin position="22"/>
        <end position="229"/>
    </location>
</feature>
<evidence type="ECO:0000256" key="1">
    <source>
        <dbReference type="SAM" id="SignalP"/>
    </source>
</evidence>
<dbReference type="Proteomes" id="UP000694866">
    <property type="component" value="Unplaced"/>
</dbReference>
<gene>
    <name evidence="3" type="primary">LOC105267970</name>
</gene>
<dbReference type="Gene3D" id="2.40.10.10">
    <property type="entry name" value="Trypsin-like serine proteases"/>
    <property type="match status" value="1"/>
</dbReference>
<dbReference type="AlphaFoldDB" id="A0A9R1U362"/>
<feature type="signal peptide" evidence="1">
    <location>
        <begin position="1"/>
        <end position="21"/>
    </location>
</feature>
<protein>
    <submittedName>
        <fullName evidence="3">Uncharacterized protein</fullName>
    </submittedName>
</protein>
<evidence type="ECO:0000313" key="2">
    <source>
        <dbReference type="Proteomes" id="UP000694866"/>
    </source>
</evidence>
<organism evidence="2 3">
    <name type="scientific">Fopius arisanus</name>
    <dbReference type="NCBI Taxonomy" id="64838"/>
    <lineage>
        <taxon>Eukaryota</taxon>
        <taxon>Metazoa</taxon>
        <taxon>Ecdysozoa</taxon>
        <taxon>Arthropoda</taxon>
        <taxon>Hexapoda</taxon>
        <taxon>Insecta</taxon>
        <taxon>Pterygota</taxon>
        <taxon>Neoptera</taxon>
        <taxon>Endopterygota</taxon>
        <taxon>Hymenoptera</taxon>
        <taxon>Apocrita</taxon>
        <taxon>Ichneumonoidea</taxon>
        <taxon>Braconidae</taxon>
        <taxon>Opiinae</taxon>
        <taxon>Fopius</taxon>
    </lineage>
</organism>
<sequence>MDSRFVILLLTIVAILPEVKNIKNSIRPATATEALAIAIIQVYKKLYTLGALISPEKIVGVKYSDTISVEDITIRLGCTSFLNCSEPKLHINYFQGDDFFGIYIYHLAVPIRSTDRIKPIALAPYEDFNVQQCTLVTWHAEDGFSDWPMAATKVLLLDRSVCKKWNWNIPAQQICFQNPHLLAILGREDVGASIICDGYLRGIMAHSSTDNDLTEIIDLYFFETNTKSF</sequence>
<dbReference type="KEGG" id="fas:105267970"/>
<accession>A0A9R1U362</accession>
<evidence type="ECO:0000313" key="3">
    <source>
        <dbReference type="RefSeq" id="XP_011305476.1"/>
    </source>
</evidence>
<dbReference type="GeneID" id="105267970"/>
<keyword evidence="2" id="KW-1185">Reference proteome</keyword>
<dbReference type="SUPFAM" id="SSF50494">
    <property type="entry name" value="Trypsin-like serine proteases"/>
    <property type="match status" value="1"/>
</dbReference>
<dbReference type="InterPro" id="IPR043504">
    <property type="entry name" value="Peptidase_S1_PA_chymotrypsin"/>
</dbReference>
<reference evidence="3" key="1">
    <citation type="submission" date="2025-08" db="UniProtKB">
        <authorList>
            <consortium name="RefSeq"/>
        </authorList>
    </citation>
    <scope>IDENTIFICATION</scope>
    <source>
        <strain evidence="3">USDA-PBARC FA_bdor</strain>
        <tissue evidence="3">Whole organism</tissue>
    </source>
</reference>
<dbReference type="RefSeq" id="XP_011305476.1">
    <property type="nucleotide sequence ID" value="XM_011307174.1"/>
</dbReference>